<dbReference type="CDD" id="cd19540">
    <property type="entry name" value="LCL_NRPS-like"/>
    <property type="match status" value="1"/>
</dbReference>
<gene>
    <name evidence="3" type="ORF">FHS22_007525</name>
</gene>
<evidence type="ECO:0000313" key="3">
    <source>
        <dbReference type="EMBL" id="MBB5968204.1"/>
    </source>
</evidence>
<dbReference type="SUPFAM" id="SSF52777">
    <property type="entry name" value="CoA-dependent acyltransferases"/>
    <property type="match status" value="2"/>
</dbReference>
<name>A0A841DIL6_PLAVE</name>
<evidence type="ECO:0000259" key="2">
    <source>
        <dbReference type="Pfam" id="PF00668"/>
    </source>
</evidence>
<dbReference type="FunFam" id="3.40.50.980:FF:000002">
    <property type="entry name" value="Enterobactin synthetase component F"/>
    <property type="match status" value="1"/>
</dbReference>
<dbReference type="GO" id="GO:0003824">
    <property type="term" value="F:catalytic activity"/>
    <property type="evidence" value="ECO:0007669"/>
    <property type="project" value="InterPro"/>
</dbReference>
<dbReference type="GO" id="GO:0044550">
    <property type="term" value="P:secondary metabolite biosynthetic process"/>
    <property type="evidence" value="ECO:0007669"/>
    <property type="project" value="TreeGrafter"/>
</dbReference>
<dbReference type="GO" id="GO:0043041">
    <property type="term" value="P:amino acid activation for nonribosomal peptide biosynthetic process"/>
    <property type="evidence" value="ECO:0007669"/>
    <property type="project" value="TreeGrafter"/>
</dbReference>
<dbReference type="Proteomes" id="UP000562352">
    <property type="component" value="Unassembled WGS sequence"/>
</dbReference>
<dbReference type="GO" id="GO:0008610">
    <property type="term" value="P:lipid biosynthetic process"/>
    <property type="evidence" value="ECO:0007669"/>
    <property type="project" value="UniProtKB-ARBA"/>
</dbReference>
<feature type="domain" description="AMP-dependent synthetase/ligase" evidence="1">
    <location>
        <begin position="413"/>
        <end position="768"/>
    </location>
</feature>
<feature type="non-terminal residue" evidence="3">
    <location>
        <position position="769"/>
    </location>
</feature>
<dbReference type="InterPro" id="IPR023213">
    <property type="entry name" value="CAT-like_dom_sf"/>
</dbReference>
<proteinExistence type="predicted"/>
<reference evidence="3 4" key="1">
    <citation type="submission" date="2020-08" db="EMBL/GenBank/DDBJ databases">
        <title>Genomic Encyclopedia of Type Strains, Phase III (KMG-III): the genomes of soil and plant-associated and newly described type strains.</title>
        <authorList>
            <person name="Whitman W."/>
        </authorList>
    </citation>
    <scope>NUCLEOTIDE SEQUENCE [LARGE SCALE GENOMIC DNA]</scope>
    <source>
        <strain evidence="3 4">CECT 3303</strain>
    </source>
</reference>
<dbReference type="Pfam" id="PF00501">
    <property type="entry name" value="AMP-binding"/>
    <property type="match status" value="1"/>
</dbReference>
<dbReference type="InterPro" id="IPR000873">
    <property type="entry name" value="AMP-dep_synth/lig_dom"/>
</dbReference>
<dbReference type="Gene3D" id="3.40.50.980">
    <property type="match status" value="2"/>
</dbReference>
<dbReference type="EMBL" id="JACHJJ010000066">
    <property type="protein sequence ID" value="MBB5968204.1"/>
    <property type="molecule type" value="Genomic_DNA"/>
</dbReference>
<dbReference type="SUPFAM" id="SSF56801">
    <property type="entry name" value="Acetyl-CoA synthetase-like"/>
    <property type="match status" value="1"/>
</dbReference>
<dbReference type="Gene3D" id="3.30.559.10">
    <property type="entry name" value="Chloramphenicol acetyltransferase-like domain"/>
    <property type="match status" value="1"/>
</dbReference>
<dbReference type="Gene3D" id="3.30.559.30">
    <property type="entry name" value="Nonribosomal peptide synthetase, condensation domain"/>
    <property type="match status" value="1"/>
</dbReference>
<dbReference type="FunFam" id="3.40.50.980:FF:000001">
    <property type="entry name" value="Non-ribosomal peptide synthetase"/>
    <property type="match status" value="1"/>
</dbReference>
<dbReference type="RefSeq" id="WP_338048127.1">
    <property type="nucleotide sequence ID" value="NZ_JACHJJ010000066.1"/>
</dbReference>
<evidence type="ECO:0000313" key="4">
    <source>
        <dbReference type="Proteomes" id="UP000562352"/>
    </source>
</evidence>
<keyword evidence="4" id="KW-1185">Reference proteome</keyword>
<dbReference type="InterPro" id="IPR001242">
    <property type="entry name" value="Condensation_dom"/>
</dbReference>
<feature type="domain" description="Condensation" evidence="2">
    <location>
        <begin position="6"/>
        <end position="392"/>
    </location>
</feature>
<accession>A0A841DIL6</accession>
<sequence length="769" mass="81719">MFPEVDGVPYQHVLDTGTALETAGLRLEAEHAEEDGLAAALTAFAGRGFDLTAEPPLRARLFTLAPDRHVLALVLHHVAGDGWSTAPLARDLITAYLARSRDRMPSFAPLPVQYADYALWQRELLGEESDPESLVGRQIAFWRSALAGLPEQLELPADRPRPAAASHRGGSVPVILGAEVRDGLAALAREANASLFMVVRAALAALLTRLGAGTDIPIGSPIAGRTDEALDDLVGMFVNTLVLRADTGGNPRFRELVGRVRETDLAAYAHQDLPFERLVEIVNPVRSMARHPLFQVALTLQNNPAASLDLDGLAIEMEPLDPGVAKFDLLVSLTETAGGLEGVLEYAADLFDRATAEAIAVRFVRLLRAVAADPGLRIGEIEIMDDAERDTILHDWAGTGTAPGVPSTIVEEFEAQVARSPGAVAVTCGPVELTYGGLDARAGRLAGVLAGLGVGPERFVALLVPRSVELVVAVVGVLKAGGAYVPVDPAYPVERVGFMVEDAAPMAVVTVPELVGSAPPGLPVVVLEADGAVSAAPAAPAAVPVRRVLPEHPAYVIFTSGSTGRPKGVVVPHGNVTRLLAATEGWFGFDETDVWTLFHSYAFDFSVWELWGALLYGGRLVVVPFEVSRSPGEFAGLLAEQGVTVLNQTPSAFYQLMQAERERPEADLPLRYVVFGGEALEPGRLADWYDRYRDDAPALVNMYGITETTVHVTYAPLDREAAVAGAVSAIGVGIPDLRVFVLDEWLRPVPVGVVGELYVAGAGLARGYA</sequence>
<organism evidence="3 4">
    <name type="scientific">Planomonospora venezuelensis</name>
    <dbReference type="NCBI Taxonomy" id="1999"/>
    <lineage>
        <taxon>Bacteria</taxon>
        <taxon>Bacillati</taxon>
        <taxon>Actinomycetota</taxon>
        <taxon>Actinomycetes</taxon>
        <taxon>Streptosporangiales</taxon>
        <taxon>Streptosporangiaceae</taxon>
        <taxon>Planomonospora</taxon>
    </lineage>
</organism>
<dbReference type="GO" id="GO:0031177">
    <property type="term" value="F:phosphopantetheine binding"/>
    <property type="evidence" value="ECO:0007669"/>
    <property type="project" value="TreeGrafter"/>
</dbReference>
<dbReference type="Gene3D" id="2.30.38.10">
    <property type="entry name" value="Luciferase, Domain 3"/>
    <property type="match status" value="1"/>
</dbReference>
<dbReference type="Pfam" id="PF00668">
    <property type="entry name" value="Condensation"/>
    <property type="match status" value="1"/>
</dbReference>
<evidence type="ECO:0000259" key="1">
    <source>
        <dbReference type="Pfam" id="PF00501"/>
    </source>
</evidence>
<protein>
    <submittedName>
        <fullName evidence="3">Amino acid adenylation domain-containing protein</fullName>
    </submittedName>
</protein>
<dbReference type="PANTHER" id="PTHR45527:SF14">
    <property type="entry name" value="PLIPASTATIN SYNTHASE SUBUNIT B"/>
    <property type="match status" value="1"/>
</dbReference>
<dbReference type="GO" id="GO:0005829">
    <property type="term" value="C:cytosol"/>
    <property type="evidence" value="ECO:0007669"/>
    <property type="project" value="TreeGrafter"/>
</dbReference>
<comment type="caution">
    <text evidence="3">The sequence shown here is derived from an EMBL/GenBank/DDBJ whole genome shotgun (WGS) entry which is preliminary data.</text>
</comment>
<dbReference type="InterPro" id="IPR020845">
    <property type="entry name" value="AMP-binding_CS"/>
</dbReference>
<dbReference type="PANTHER" id="PTHR45527">
    <property type="entry name" value="NONRIBOSOMAL PEPTIDE SYNTHETASE"/>
    <property type="match status" value="1"/>
</dbReference>
<dbReference type="PROSITE" id="PS00455">
    <property type="entry name" value="AMP_BINDING"/>
    <property type="match status" value="1"/>
</dbReference>
<dbReference type="AlphaFoldDB" id="A0A841DIL6"/>